<name>Q175Q1_AEDAE</name>
<dbReference type="PROSITE" id="PS01359">
    <property type="entry name" value="ZF_PHD_1"/>
    <property type="match status" value="1"/>
</dbReference>
<evidence type="ECO:0000259" key="7">
    <source>
        <dbReference type="PROSITE" id="PS50016"/>
    </source>
</evidence>
<evidence type="ECO:0000256" key="2">
    <source>
        <dbReference type="ARBA" id="ARBA00022771"/>
    </source>
</evidence>
<dbReference type="eggNOG" id="ENOG502T8Y7">
    <property type="taxonomic scope" value="Eukaryota"/>
</dbReference>
<dbReference type="AlphaFoldDB" id="Q175Q1"/>
<dbReference type="GO" id="GO:0008270">
    <property type="term" value="F:zinc ion binding"/>
    <property type="evidence" value="ECO:0007669"/>
    <property type="project" value="UniProtKB-KW"/>
</dbReference>
<protein>
    <submittedName>
        <fullName evidence="8">AAEL006590-PA</fullName>
    </submittedName>
</protein>
<keyword evidence="2 4" id="KW-0863">Zinc-finger</keyword>
<reference evidence="8" key="1">
    <citation type="submission" date="2005-10" db="EMBL/GenBank/DDBJ databases">
        <authorList>
            <person name="Loftus B.J."/>
            <person name="Nene V.M."/>
            <person name="Hannick L.I."/>
            <person name="Bidwell S."/>
            <person name="Haas B."/>
            <person name="Amedeo P."/>
            <person name="Orvis J."/>
            <person name="Wortman J.R."/>
            <person name="White O.R."/>
            <person name="Salzberg S."/>
            <person name="Shumway M."/>
            <person name="Koo H."/>
            <person name="Zhao Y."/>
            <person name="Holmes M."/>
            <person name="Miller J."/>
            <person name="Schatz M."/>
            <person name="Pop M."/>
            <person name="Pai G."/>
            <person name="Utterback T."/>
            <person name="Rogers Y.-H."/>
            <person name="Kravitz S."/>
            <person name="Fraser C.M."/>
        </authorList>
    </citation>
    <scope>NUCLEOTIDE SEQUENCE</scope>
    <source>
        <strain evidence="8">Liverpool</strain>
    </source>
</reference>
<keyword evidence="5" id="KW-0175">Coiled coil</keyword>
<dbReference type="InterPro" id="IPR011011">
    <property type="entry name" value="Znf_FYVE_PHD"/>
</dbReference>
<evidence type="ECO:0000256" key="5">
    <source>
        <dbReference type="SAM" id="Coils"/>
    </source>
</evidence>
<dbReference type="InterPro" id="IPR019786">
    <property type="entry name" value="Zinc_finger_PHD-type_CS"/>
</dbReference>
<evidence type="ECO:0000313" key="9">
    <source>
        <dbReference type="Proteomes" id="UP000682892"/>
    </source>
</evidence>
<reference evidence="8" key="3">
    <citation type="submission" date="2012-09" db="EMBL/GenBank/DDBJ databases">
        <authorList>
            <consortium name="VectorBase"/>
        </authorList>
    </citation>
    <scope>NUCLEOTIDE SEQUENCE</scope>
    <source>
        <strain evidence="8">Liverpool</strain>
    </source>
</reference>
<evidence type="ECO:0000256" key="1">
    <source>
        <dbReference type="ARBA" id="ARBA00022723"/>
    </source>
</evidence>
<dbReference type="HOGENOM" id="CLU_618497_0_0_1"/>
<dbReference type="Proteomes" id="UP000682892">
    <property type="component" value="Unassembled WGS sequence"/>
</dbReference>
<gene>
    <name evidence="8" type="ORF">AaeL_AAEL006590</name>
</gene>
<evidence type="ECO:0000256" key="4">
    <source>
        <dbReference type="PROSITE-ProRule" id="PRU00146"/>
    </source>
</evidence>
<dbReference type="Gene3D" id="3.30.40.10">
    <property type="entry name" value="Zinc/RING finger domain, C3HC4 (zinc finger)"/>
    <property type="match status" value="1"/>
</dbReference>
<feature type="domain" description="PHD-type" evidence="7">
    <location>
        <begin position="18"/>
        <end position="67"/>
    </location>
</feature>
<evidence type="ECO:0000313" key="8">
    <source>
        <dbReference type="EMBL" id="EAT41799.1"/>
    </source>
</evidence>
<dbReference type="SMART" id="SM00249">
    <property type="entry name" value="PHD"/>
    <property type="match status" value="1"/>
</dbReference>
<dbReference type="Pfam" id="PF00628">
    <property type="entry name" value="PHD"/>
    <property type="match status" value="1"/>
</dbReference>
<dbReference type="InterPro" id="IPR019787">
    <property type="entry name" value="Znf_PHD-finger"/>
</dbReference>
<keyword evidence="3" id="KW-0862">Zinc</keyword>
<feature type="compositionally biased region" description="Polar residues" evidence="6">
    <location>
        <begin position="264"/>
        <end position="274"/>
    </location>
</feature>
<evidence type="ECO:0000256" key="3">
    <source>
        <dbReference type="ARBA" id="ARBA00022833"/>
    </source>
</evidence>
<dbReference type="STRING" id="7159.Q175Q1"/>
<feature type="region of interest" description="Disordered" evidence="6">
    <location>
        <begin position="357"/>
        <end position="377"/>
    </location>
</feature>
<organism evidence="8 9">
    <name type="scientific">Aedes aegypti</name>
    <name type="common">Yellowfever mosquito</name>
    <name type="synonym">Culex aegypti</name>
    <dbReference type="NCBI Taxonomy" id="7159"/>
    <lineage>
        <taxon>Eukaryota</taxon>
        <taxon>Metazoa</taxon>
        <taxon>Ecdysozoa</taxon>
        <taxon>Arthropoda</taxon>
        <taxon>Hexapoda</taxon>
        <taxon>Insecta</taxon>
        <taxon>Pterygota</taxon>
        <taxon>Neoptera</taxon>
        <taxon>Endopterygota</taxon>
        <taxon>Diptera</taxon>
        <taxon>Nematocera</taxon>
        <taxon>Culicoidea</taxon>
        <taxon>Culicidae</taxon>
        <taxon>Culicinae</taxon>
        <taxon>Aedini</taxon>
        <taxon>Aedes</taxon>
        <taxon>Stegomyia</taxon>
    </lineage>
</organism>
<evidence type="ECO:0000256" key="6">
    <source>
        <dbReference type="SAM" id="MobiDB-lite"/>
    </source>
</evidence>
<sequence length="489" mass="54049">MTTARPNGSSTDLEQSEICTCVACDNPEVADDLVACDKCDKWLHFSCAGVSESISSRDWICPRCRPPSVPASFRSTTSSKRADLQRKRLAEQQELEKKELELERKQLELQKRHSQEQYELEESIVGAEGDNRSVLSCVNEIEARERQVEAWVDQHSSTGLASAVPPAESLNMYRQLSHDAGIDIPTNKVEHVPDPPLQLPIATEPASEVGKPFADNSVLRTLQQQLAQGGQQPLSAEQLLSLEAQLRKCRLEMMQQEEEASGGDTLTNPHQDTAASKGARSKISIVRNALEPPKISIVDSNQTRLTESGIPVQRHRSSTLLDQANEPKGASRTGPRIHFAPKRNAVKPPLIESTRIEQTRSRHAQSIPPPLNSTLQPTGPHFELDATATRFNTPLHEDRRHNSTENGAFSKATANVGGSVRLGDSSFAIPNPGATSFVQSPNPTGLPVNFNLDLNHTLFHEKHESIEYNFRSRDREKYTSIADDAIQVH</sequence>
<dbReference type="InterPro" id="IPR013083">
    <property type="entry name" value="Znf_RING/FYVE/PHD"/>
</dbReference>
<dbReference type="EMBL" id="CH477397">
    <property type="protein sequence ID" value="EAT41799.1"/>
    <property type="molecule type" value="Genomic_DNA"/>
</dbReference>
<dbReference type="PROSITE" id="PS50016">
    <property type="entry name" value="ZF_PHD_2"/>
    <property type="match status" value="1"/>
</dbReference>
<feature type="region of interest" description="Disordered" evidence="6">
    <location>
        <begin position="256"/>
        <end position="280"/>
    </location>
</feature>
<proteinExistence type="predicted"/>
<accession>Q175Q1</accession>
<dbReference type="SUPFAM" id="SSF57903">
    <property type="entry name" value="FYVE/PHD zinc finger"/>
    <property type="match status" value="1"/>
</dbReference>
<feature type="coiled-coil region" evidence="5">
    <location>
        <begin position="81"/>
        <end position="117"/>
    </location>
</feature>
<dbReference type="PaxDb" id="7159-AAEL006590-PA"/>
<keyword evidence="1" id="KW-0479">Metal-binding</keyword>
<dbReference type="PhylomeDB" id="Q175Q1"/>
<reference evidence="8" key="2">
    <citation type="journal article" date="2007" name="Science">
        <title>Genome sequence of Aedes aegypti, a major arbovirus vector.</title>
        <authorList>
            <person name="Nene V."/>
            <person name="Wortman J.R."/>
            <person name="Lawson D."/>
            <person name="Haas B."/>
            <person name="Kodira C."/>
            <person name="Tu Z.J."/>
            <person name="Loftus B."/>
            <person name="Xi Z."/>
            <person name="Megy K."/>
            <person name="Grabherr M."/>
            <person name="Ren Q."/>
            <person name="Zdobnov E.M."/>
            <person name="Lobo N.F."/>
            <person name="Campbell K.S."/>
            <person name="Brown S.E."/>
            <person name="Bonaldo M.F."/>
            <person name="Zhu J."/>
            <person name="Sinkins S.P."/>
            <person name="Hogenkamp D.G."/>
            <person name="Amedeo P."/>
            <person name="Arensburger P."/>
            <person name="Atkinson P.W."/>
            <person name="Bidwell S."/>
            <person name="Biedler J."/>
            <person name="Birney E."/>
            <person name="Bruggner R.V."/>
            <person name="Costas J."/>
            <person name="Coy M.R."/>
            <person name="Crabtree J."/>
            <person name="Crawford M."/>
            <person name="Debruyn B."/>
            <person name="Decaprio D."/>
            <person name="Eiglmeier K."/>
            <person name="Eisenstadt E."/>
            <person name="El-Dorry H."/>
            <person name="Gelbart W.M."/>
            <person name="Gomes S.L."/>
            <person name="Hammond M."/>
            <person name="Hannick L.I."/>
            <person name="Hogan J.R."/>
            <person name="Holmes M.H."/>
            <person name="Jaffe D."/>
            <person name="Johnston J.S."/>
            <person name="Kennedy R.C."/>
            <person name="Koo H."/>
            <person name="Kravitz S."/>
            <person name="Kriventseva E.V."/>
            <person name="Kulp D."/>
            <person name="Labutti K."/>
            <person name="Lee E."/>
            <person name="Li S."/>
            <person name="Lovin D.D."/>
            <person name="Mao C."/>
            <person name="Mauceli E."/>
            <person name="Menck C.F."/>
            <person name="Miller J.R."/>
            <person name="Montgomery P."/>
            <person name="Mori A."/>
            <person name="Nascimento A.L."/>
            <person name="Naveira H.F."/>
            <person name="Nusbaum C."/>
            <person name="O'leary S."/>
            <person name="Orvis J."/>
            <person name="Pertea M."/>
            <person name="Quesneville H."/>
            <person name="Reidenbach K.R."/>
            <person name="Rogers Y.H."/>
            <person name="Roth C.W."/>
            <person name="Schneider J.R."/>
            <person name="Schatz M."/>
            <person name="Shumway M."/>
            <person name="Stanke M."/>
            <person name="Stinson E.O."/>
            <person name="Tubio J.M."/>
            <person name="Vanzee J.P."/>
            <person name="Verjovski-Almeida S."/>
            <person name="Werner D."/>
            <person name="White O."/>
            <person name="Wyder S."/>
            <person name="Zeng Q."/>
            <person name="Zhao Q."/>
            <person name="Zhao Y."/>
            <person name="Hill C.A."/>
            <person name="Raikhel A.S."/>
            <person name="Soares M.B."/>
            <person name="Knudson D.L."/>
            <person name="Lee N.H."/>
            <person name="Galagan J."/>
            <person name="Salzberg S.L."/>
            <person name="Paulsen I.T."/>
            <person name="Dimopoulos G."/>
            <person name="Collins F.H."/>
            <person name="Birren B."/>
            <person name="Fraser-Liggett C.M."/>
            <person name="Severson D.W."/>
        </authorList>
    </citation>
    <scope>NUCLEOTIDE SEQUENCE [LARGE SCALE GENOMIC DNA]</scope>
    <source>
        <strain evidence="8">Liverpool</strain>
    </source>
</reference>
<dbReference type="InterPro" id="IPR001965">
    <property type="entry name" value="Znf_PHD"/>
</dbReference>